<sequence>MPISPAAMSFSALVAMTGFIFMVWHTWHYDRWRCLLYSKEDWFRAVMCHILLGSIACLMVYTWICVHVLYAEYYIYLPQIQQTIVAPWQLWTSLHQDLWRISLYFMTAGWGFLQAIHLEEFLYWGYLIKSIKTPGGPKSTWLKSGFFKLWICLSVSSFALLVGAVHIETDNLDMMRVYLFVVGSVMSTILALASIILCFIFPSFLRTVKRQGAGYEVLERLCFFSEMNQIRTFCRVAYSVAILILSVDGLTEGKTINKTGFWHDLLYLIGQLALFTATCLSIVVLLPRNMTSESLPPHGKDQTFLPMAPYKRPPPARYVNTANTKDNDGYSVKQFYELGERLNVGPDAITSGYPNPFPSLNGRGVGGPEKIEMSLNPKPSTSSGHSGVEEAPFTEIADRTKRARLSEFPNLPSVVSKFKSPFEVSQPKSKGPTQVFVTSHTVVEE</sequence>
<evidence type="ECO:0000313" key="3">
    <source>
        <dbReference type="EMBL" id="OCF57307.1"/>
    </source>
</evidence>
<organism evidence="3 4">
    <name type="scientific">Kwoniella mangroviensis CBS 10435</name>
    <dbReference type="NCBI Taxonomy" id="1331196"/>
    <lineage>
        <taxon>Eukaryota</taxon>
        <taxon>Fungi</taxon>
        <taxon>Dikarya</taxon>
        <taxon>Basidiomycota</taxon>
        <taxon>Agaricomycotina</taxon>
        <taxon>Tremellomycetes</taxon>
        <taxon>Tremellales</taxon>
        <taxon>Cryptococcaceae</taxon>
        <taxon>Kwoniella</taxon>
    </lineage>
</organism>
<dbReference type="AlphaFoldDB" id="A0A1B9IP56"/>
<dbReference type="OrthoDB" id="2384193at2759"/>
<feature type="transmembrane region" description="Helical" evidence="2">
    <location>
        <begin position="145"/>
        <end position="165"/>
    </location>
</feature>
<feature type="transmembrane region" description="Helical" evidence="2">
    <location>
        <begin position="101"/>
        <end position="124"/>
    </location>
</feature>
<dbReference type="EMBL" id="KI669463">
    <property type="protein sequence ID" value="OCF57307.1"/>
    <property type="molecule type" value="Genomic_DNA"/>
</dbReference>
<feature type="transmembrane region" description="Helical" evidence="2">
    <location>
        <begin position="265"/>
        <end position="286"/>
    </location>
</feature>
<reference evidence="4" key="2">
    <citation type="submission" date="2013-12" db="EMBL/GenBank/DDBJ databases">
        <title>Evolution of pathogenesis and genome organization in the Tremellales.</title>
        <authorList>
            <person name="Cuomo C."/>
            <person name="Litvintseva A."/>
            <person name="Heitman J."/>
            <person name="Chen Y."/>
            <person name="Sun S."/>
            <person name="Springer D."/>
            <person name="Dromer F."/>
            <person name="Young S."/>
            <person name="Zeng Q."/>
            <person name="Chapman S."/>
            <person name="Gujja S."/>
            <person name="Saif S."/>
            <person name="Birren B."/>
        </authorList>
    </citation>
    <scope>NUCLEOTIDE SEQUENCE [LARGE SCALE GENOMIC DNA]</scope>
    <source>
        <strain evidence="4">CBS 10435</strain>
    </source>
</reference>
<keyword evidence="4" id="KW-1185">Reference proteome</keyword>
<keyword evidence="2" id="KW-0812">Transmembrane</keyword>
<feature type="region of interest" description="Disordered" evidence="1">
    <location>
        <begin position="423"/>
        <end position="445"/>
    </location>
</feature>
<feature type="transmembrane region" description="Helical" evidence="2">
    <location>
        <begin position="6"/>
        <end position="24"/>
    </location>
</feature>
<proteinExistence type="predicted"/>
<reference evidence="3 4" key="1">
    <citation type="submission" date="2013-07" db="EMBL/GenBank/DDBJ databases">
        <title>The Genome Sequence of Kwoniella mangroviensis CBS10435.</title>
        <authorList>
            <consortium name="The Broad Institute Genome Sequencing Platform"/>
            <person name="Cuomo C."/>
            <person name="Litvintseva A."/>
            <person name="Chen Y."/>
            <person name="Heitman J."/>
            <person name="Sun S."/>
            <person name="Springer D."/>
            <person name="Dromer F."/>
            <person name="Young S.K."/>
            <person name="Zeng Q."/>
            <person name="Gargeya S."/>
            <person name="Fitzgerald M."/>
            <person name="Abouelleil A."/>
            <person name="Alvarado L."/>
            <person name="Berlin A.M."/>
            <person name="Chapman S.B."/>
            <person name="Dewar J."/>
            <person name="Goldberg J."/>
            <person name="Griggs A."/>
            <person name="Gujja S."/>
            <person name="Hansen M."/>
            <person name="Howarth C."/>
            <person name="Imamovic A."/>
            <person name="Larimer J."/>
            <person name="McCowan C."/>
            <person name="Murphy C."/>
            <person name="Pearson M."/>
            <person name="Priest M."/>
            <person name="Roberts A."/>
            <person name="Saif S."/>
            <person name="Shea T."/>
            <person name="Sykes S."/>
            <person name="Wortman J."/>
            <person name="Nusbaum C."/>
            <person name="Birren B."/>
        </authorList>
    </citation>
    <scope>NUCLEOTIDE SEQUENCE [LARGE SCALE GENOMIC DNA]</scope>
    <source>
        <strain evidence="3 4">CBS 10435</strain>
    </source>
</reference>
<protein>
    <submittedName>
        <fullName evidence="3">Uncharacterized protein</fullName>
    </submittedName>
</protein>
<keyword evidence="2" id="KW-0472">Membrane</keyword>
<feature type="transmembrane region" description="Helical" evidence="2">
    <location>
        <begin position="45"/>
        <end position="70"/>
    </location>
</feature>
<gene>
    <name evidence="3" type="ORF">L486_04763</name>
</gene>
<accession>A0A1B9IP56</accession>
<dbReference type="STRING" id="1331196.A0A1B9IP56"/>
<name>A0A1B9IP56_9TREE</name>
<feature type="transmembrane region" description="Helical" evidence="2">
    <location>
        <begin position="177"/>
        <end position="201"/>
    </location>
</feature>
<evidence type="ECO:0000256" key="1">
    <source>
        <dbReference type="SAM" id="MobiDB-lite"/>
    </source>
</evidence>
<evidence type="ECO:0000313" key="4">
    <source>
        <dbReference type="Proteomes" id="UP000092583"/>
    </source>
</evidence>
<evidence type="ECO:0000256" key="2">
    <source>
        <dbReference type="SAM" id="Phobius"/>
    </source>
</evidence>
<dbReference type="Proteomes" id="UP000092583">
    <property type="component" value="Unassembled WGS sequence"/>
</dbReference>
<feature type="compositionally biased region" description="Polar residues" evidence="1">
    <location>
        <begin position="426"/>
        <end position="445"/>
    </location>
</feature>
<keyword evidence="2" id="KW-1133">Transmembrane helix</keyword>